<feature type="chain" id="PRO_5025569323" description="Organ-specific protein S2" evidence="1">
    <location>
        <begin position="24"/>
        <end position="171"/>
    </location>
</feature>
<dbReference type="PANTHER" id="PTHR33731">
    <property type="entry name" value="PROTEIN, PUTATIVE-RELATED"/>
    <property type="match status" value="1"/>
</dbReference>
<accession>A0A6A6N1I2</accession>
<evidence type="ECO:0008006" key="4">
    <source>
        <dbReference type="Google" id="ProtNLM"/>
    </source>
</evidence>
<evidence type="ECO:0000313" key="3">
    <source>
        <dbReference type="Proteomes" id="UP000467840"/>
    </source>
</evidence>
<dbReference type="PANTHER" id="PTHR33731:SF2">
    <property type="entry name" value="ORGAN-SPECIFIC PROTEIN S2-LIKE"/>
    <property type="match status" value="1"/>
</dbReference>
<evidence type="ECO:0000313" key="2">
    <source>
        <dbReference type="EMBL" id="KAF2318508.1"/>
    </source>
</evidence>
<comment type="caution">
    <text evidence="2">The sequence shown here is derived from an EMBL/GenBank/DDBJ whole genome shotgun (WGS) entry which is preliminary data.</text>
</comment>
<sequence length="171" mass="19732">MKSFFALVVPLVLLLSILSSSNARKDVGEYWRGVMEDKPMPEAIQKILQAADEKANCHTTKNFEPNRPDVSIYHNDQYLKEGKPFDKKFTLNDFEPRPDVSIYHDDVGLKGEIEMPLKEKSFLKDLELIPDVSIYHNDISLRAKKPLDETSFVKEFEPRPDVSIYHNDIHA</sequence>
<dbReference type="AlphaFoldDB" id="A0A6A6N1I2"/>
<dbReference type="EMBL" id="JAAGAX010000003">
    <property type="protein sequence ID" value="KAF2318508.1"/>
    <property type="molecule type" value="Genomic_DNA"/>
</dbReference>
<protein>
    <recommendedName>
        <fullName evidence="4">Organ-specific protein S2</fullName>
    </recommendedName>
</protein>
<keyword evidence="1" id="KW-0732">Signal</keyword>
<reference evidence="2 3" key="1">
    <citation type="journal article" date="2020" name="Mol. Plant">
        <title>The Chromosome-Based Rubber Tree Genome Provides New Insights into Spurge Genome Evolution and Rubber Biosynthesis.</title>
        <authorList>
            <person name="Liu J."/>
            <person name="Shi C."/>
            <person name="Shi C.C."/>
            <person name="Li W."/>
            <person name="Zhang Q.J."/>
            <person name="Zhang Y."/>
            <person name="Li K."/>
            <person name="Lu H.F."/>
            <person name="Shi C."/>
            <person name="Zhu S.T."/>
            <person name="Xiao Z.Y."/>
            <person name="Nan H."/>
            <person name="Yue Y."/>
            <person name="Zhu X.G."/>
            <person name="Wu Y."/>
            <person name="Hong X.N."/>
            <person name="Fan G.Y."/>
            <person name="Tong Y."/>
            <person name="Zhang D."/>
            <person name="Mao C.L."/>
            <person name="Liu Y.L."/>
            <person name="Hao S.J."/>
            <person name="Liu W.Q."/>
            <person name="Lv M.Q."/>
            <person name="Zhang H.B."/>
            <person name="Liu Y."/>
            <person name="Hu-Tang G.R."/>
            <person name="Wang J.P."/>
            <person name="Wang J.H."/>
            <person name="Sun Y.H."/>
            <person name="Ni S.B."/>
            <person name="Chen W.B."/>
            <person name="Zhang X.C."/>
            <person name="Jiao Y.N."/>
            <person name="Eichler E.E."/>
            <person name="Li G.H."/>
            <person name="Liu X."/>
            <person name="Gao L.Z."/>
        </authorList>
    </citation>
    <scope>NUCLEOTIDE SEQUENCE [LARGE SCALE GENOMIC DNA]</scope>
    <source>
        <strain evidence="3">cv. GT1</strain>
        <tissue evidence="2">Leaf</tissue>
    </source>
</reference>
<dbReference type="Proteomes" id="UP000467840">
    <property type="component" value="Chromosome 10"/>
</dbReference>
<evidence type="ECO:0000256" key="1">
    <source>
        <dbReference type="SAM" id="SignalP"/>
    </source>
</evidence>
<keyword evidence="3" id="KW-1185">Reference proteome</keyword>
<gene>
    <name evidence="2" type="ORF">GH714_008430</name>
</gene>
<name>A0A6A6N1I2_HEVBR</name>
<dbReference type="InterPro" id="IPR024489">
    <property type="entry name" value="Organ_specific_prot"/>
</dbReference>
<dbReference type="Pfam" id="PF10950">
    <property type="entry name" value="Organ_specific"/>
    <property type="match status" value="1"/>
</dbReference>
<feature type="signal peptide" evidence="1">
    <location>
        <begin position="1"/>
        <end position="23"/>
    </location>
</feature>
<proteinExistence type="predicted"/>
<organism evidence="2 3">
    <name type="scientific">Hevea brasiliensis</name>
    <name type="common">Para rubber tree</name>
    <name type="synonym">Siphonia brasiliensis</name>
    <dbReference type="NCBI Taxonomy" id="3981"/>
    <lineage>
        <taxon>Eukaryota</taxon>
        <taxon>Viridiplantae</taxon>
        <taxon>Streptophyta</taxon>
        <taxon>Embryophyta</taxon>
        <taxon>Tracheophyta</taxon>
        <taxon>Spermatophyta</taxon>
        <taxon>Magnoliopsida</taxon>
        <taxon>eudicotyledons</taxon>
        <taxon>Gunneridae</taxon>
        <taxon>Pentapetalae</taxon>
        <taxon>rosids</taxon>
        <taxon>fabids</taxon>
        <taxon>Malpighiales</taxon>
        <taxon>Euphorbiaceae</taxon>
        <taxon>Crotonoideae</taxon>
        <taxon>Micrandreae</taxon>
        <taxon>Hevea</taxon>
    </lineage>
</organism>